<dbReference type="Proteomes" id="UP000011721">
    <property type="component" value="Chromosome"/>
</dbReference>
<dbReference type="InterPro" id="IPR021787">
    <property type="entry name" value="DUF3352"/>
</dbReference>
<dbReference type="AlphaFoldDB" id="M1PDS5"/>
<dbReference type="KEGG" id="dsf:UWK_03215"/>
<proteinExistence type="predicted"/>
<evidence type="ECO:0000313" key="1">
    <source>
        <dbReference type="EMBL" id="AGF79742.1"/>
    </source>
</evidence>
<reference evidence="2" key="1">
    <citation type="journal article" date="2013" name="Stand. Genomic Sci.">
        <title>Complete genome sequence of Desulfocapsa sulfexigens, a marine deltaproteobacterium specialized in disproportionating inorganic sulfur compounds.</title>
        <authorList>
            <person name="Finster K.W."/>
            <person name="Kjeldsen K.U."/>
            <person name="Kube M."/>
            <person name="Reinhardt R."/>
            <person name="Mussmann M."/>
            <person name="Amann R."/>
            <person name="Schreiber L."/>
        </authorList>
    </citation>
    <scope>NUCLEOTIDE SEQUENCE [LARGE SCALE GENOMIC DNA]</scope>
    <source>
        <strain evidence="2">DSM 10523 / SB164P1</strain>
    </source>
</reference>
<evidence type="ECO:0000313" key="2">
    <source>
        <dbReference type="Proteomes" id="UP000011721"/>
    </source>
</evidence>
<dbReference type="HOGENOM" id="CLU_477133_0_0_7"/>
<dbReference type="OrthoDB" id="5429285at2"/>
<sequence>MKKVGIVVILIVCCLGLLFIFVGKQDKTIEAADCLPSDVLFYGEQLDFTSMYTDFLESRLGQVLAGIDYKGIAAELGEPGISLLTMEESWIKMRSVLDAPGFNELLGKEFSIAFFPATSFSADNPAKAIEERLLLIARPRHNVKMLQMLAPFLSRDIEQSSVQYGPHIITRYQIDEVNTLSAVSVEGLVIAGFEERLVRKSLDHYDTKKDTLSRNKDFMRLRKNFKGTEIFTYLSFPALLAQGRMIGEDLAEKERAEFFALLDEWDGWGAAAYGIWNEKTQVMDRTEILYDKSKLDSRIARLCEIKPGKNKTLQLVPDDSLFYYWTNTLNLPLIWELYSSRTTRQQPEAFDILRHELRDSAGVELEELLDMVDNEFAMIVDDVDREGIPLPKATMVVQLKKPVKFIEVFTILLRNADIPVSIKQYKKHDISFWGEAPQGGLQPAFTLIGNYLLISNSVDLIEKIVELRGDNAKGLISSAAMKEVGQGLLKENNSAAYIHIAKLANALKDLAVWGGSMAAIQGPELARSAEIMVNQLILPLLDGIAMYDQLGSRSVITKDSIVLESSTAIVQ</sequence>
<dbReference type="STRING" id="1167006.UWK_03215"/>
<protein>
    <recommendedName>
        <fullName evidence="3">DUF3352 domain-containing protein</fullName>
    </recommendedName>
</protein>
<keyword evidence="2" id="KW-1185">Reference proteome</keyword>
<dbReference type="RefSeq" id="WP_015405426.1">
    <property type="nucleotide sequence ID" value="NC_020304.1"/>
</dbReference>
<evidence type="ECO:0008006" key="3">
    <source>
        <dbReference type="Google" id="ProtNLM"/>
    </source>
</evidence>
<accession>M1PDS5</accession>
<dbReference type="EMBL" id="CP003985">
    <property type="protein sequence ID" value="AGF79742.1"/>
    <property type="molecule type" value="Genomic_DNA"/>
</dbReference>
<name>M1PDS5_DESSD</name>
<dbReference type="Pfam" id="PF11832">
    <property type="entry name" value="DUF3352"/>
    <property type="match status" value="1"/>
</dbReference>
<organism evidence="1 2">
    <name type="scientific">Desulfocapsa sulfexigens (strain DSM 10523 / SB164P1)</name>
    <dbReference type="NCBI Taxonomy" id="1167006"/>
    <lineage>
        <taxon>Bacteria</taxon>
        <taxon>Pseudomonadati</taxon>
        <taxon>Thermodesulfobacteriota</taxon>
        <taxon>Desulfobulbia</taxon>
        <taxon>Desulfobulbales</taxon>
        <taxon>Desulfocapsaceae</taxon>
        <taxon>Desulfocapsa</taxon>
    </lineage>
</organism>
<gene>
    <name evidence="1" type="ordered locus">UWK_03215</name>
</gene>